<evidence type="ECO:0000313" key="2">
    <source>
        <dbReference type="EMBL" id="QEX14768.1"/>
    </source>
</evidence>
<accession>A0A5J6MBW3</accession>
<reference evidence="2 3" key="1">
    <citation type="submission" date="2019-08" db="EMBL/GenBank/DDBJ databases">
        <title>Hyperibacter terrae gen. nov., sp. nov. and Hyperibacter viscosus sp. nov., two new members in the family Rhodospirillaceae isolated from the rhizosphere of Hypericum perforatum.</title>
        <authorList>
            <person name="Noviana Z."/>
        </authorList>
    </citation>
    <scope>NUCLEOTIDE SEQUENCE [LARGE SCALE GENOMIC DNA]</scope>
    <source>
        <strain evidence="2 3">R5913</strain>
    </source>
</reference>
<dbReference type="OrthoDB" id="8431402at2"/>
<organism evidence="2 3">
    <name type="scientific">Hypericibacter terrae</name>
    <dbReference type="NCBI Taxonomy" id="2602015"/>
    <lineage>
        <taxon>Bacteria</taxon>
        <taxon>Pseudomonadati</taxon>
        <taxon>Pseudomonadota</taxon>
        <taxon>Alphaproteobacteria</taxon>
        <taxon>Rhodospirillales</taxon>
        <taxon>Dongiaceae</taxon>
        <taxon>Hypericibacter</taxon>
    </lineage>
</organism>
<feature type="compositionally biased region" description="Low complexity" evidence="1">
    <location>
        <begin position="408"/>
        <end position="427"/>
    </location>
</feature>
<dbReference type="InterPro" id="IPR035919">
    <property type="entry name" value="EAL_sf"/>
</dbReference>
<evidence type="ECO:0000313" key="3">
    <source>
        <dbReference type="Proteomes" id="UP000326202"/>
    </source>
</evidence>
<protein>
    <submittedName>
        <fullName evidence="2">Diguanylate phosphodiesterase</fullName>
    </submittedName>
</protein>
<dbReference type="Proteomes" id="UP000326202">
    <property type="component" value="Chromosome"/>
</dbReference>
<name>A0A5J6MBW3_9PROT</name>
<dbReference type="RefSeq" id="WP_151180090.1">
    <property type="nucleotide sequence ID" value="NZ_CP042906.1"/>
</dbReference>
<dbReference type="EMBL" id="CP042906">
    <property type="protein sequence ID" value="QEX14768.1"/>
    <property type="molecule type" value="Genomic_DNA"/>
</dbReference>
<feature type="region of interest" description="Disordered" evidence="1">
    <location>
        <begin position="408"/>
        <end position="433"/>
    </location>
</feature>
<proteinExistence type="predicted"/>
<dbReference type="AlphaFoldDB" id="A0A5J6MBW3"/>
<dbReference type="Gene3D" id="3.20.20.450">
    <property type="entry name" value="EAL domain"/>
    <property type="match status" value="1"/>
</dbReference>
<sequence>MNDRVRDNRTVDQEQALLDYVGRLERFTEGRRAVIVHLSELRPYNRREHHFRIAASCFDKLAKKHESALFRLAAGDYVFITKGATIEELEEPVTRLRYLFSLDPLLSHAGTEEDRFCHWFNLETDWADLKKAAEDALTKRKAAAVQRDAKPKPLAEPLDPRRLGQIEQTIATADLSPLVRRQPICLAIENRQIEPLLLEIFVSIAELGRAVMPGVDIAADRWLFQHLTRLLDQRVLALLKSKGEIDPKRGFSLNLNVATVLSPEFQEFDRIVGAERASAAVIELQQIDIYADPGSYIFAREWLKERGYKICIDGVKPLLLPMVDRERLGVDLVKLEWTPDLSTNLDNRVARDVQEAIDRIGRDRVILSRCETEICLELGQKLGITMYQGHHFDGMMRARATGGAAAAPAAAAPAAANAPAAAPAAAPSQRQAS</sequence>
<evidence type="ECO:0000256" key="1">
    <source>
        <dbReference type="SAM" id="MobiDB-lite"/>
    </source>
</evidence>
<dbReference type="SUPFAM" id="SSF141868">
    <property type="entry name" value="EAL domain-like"/>
    <property type="match status" value="1"/>
</dbReference>
<keyword evidence="3" id="KW-1185">Reference proteome</keyword>
<gene>
    <name evidence="2" type="ORF">FRZ44_00430</name>
</gene>
<dbReference type="KEGG" id="htq:FRZ44_00430"/>